<gene>
    <name evidence="3" type="ORF">FBT96_18910</name>
</gene>
<evidence type="ECO:0000313" key="3">
    <source>
        <dbReference type="EMBL" id="TKD13781.1"/>
    </source>
</evidence>
<keyword evidence="3" id="KW-0255">Endonuclease</keyword>
<comment type="caution">
    <text evidence="3">The sequence shown here is derived from an EMBL/GenBank/DDBJ whole genome shotgun (WGS) entry which is preliminary data.</text>
</comment>
<evidence type="ECO:0000313" key="4">
    <source>
        <dbReference type="Proteomes" id="UP000310597"/>
    </source>
</evidence>
<name>A0A4U1JLB0_RHOCA</name>
<evidence type="ECO:0000256" key="1">
    <source>
        <dbReference type="SAM" id="MobiDB-lite"/>
    </source>
</evidence>
<evidence type="ECO:0000259" key="2">
    <source>
        <dbReference type="Pfam" id="PF10593"/>
    </source>
</evidence>
<feature type="compositionally biased region" description="Basic and acidic residues" evidence="1">
    <location>
        <begin position="849"/>
        <end position="862"/>
    </location>
</feature>
<keyword evidence="3" id="KW-0378">Hydrolase</keyword>
<proteinExistence type="predicted"/>
<organism evidence="3 4">
    <name type="scientific">Rhodobacter capsulatus</name>
    <name type="common">Rhodopseudomonas capsulata</name>
    <dbReference type="NCBI Taxonomy" id="1061"/>
    <lineage>
        <taxon>Bacteria</taxon>
        <taxon>Pseudomonadati</taxon>
        <taxon>Pseudomonadota</taxon>
        <taxon>Alphaproteobacteria</taxon>
        <taxon>Rhodobacterales</taxon>
        <taxon>Rhodobacter group</taxon>
        <taxon>Rhodobacter</taxon>
    </lineage>
</organism>
<dbReference type="EMBL" id="SWJZ01000112">
    <property type="protein sequence ID" value="TKD13781.1"/>
    <property type="molecule type" value="Genomic_DNA"/>
</dbReference>
<dbReference type="Proteomes" id="UP000310597">
    <property type="component" value="Unassembled WGS sequence"/>
</dbReference>
<feature type="region of interest" description="Disordered" evidence="1">
    <location>
        <begin position="294"/>
        <end position="314"/>
    </location>
</feature>
<reference evidence="3 4" key="1">
    <citation type="submission" date="2019-04" db="EMBL/GenBank/DDBJ databases">
        <title>Draft Whole-Genome sequence of the purple photosynthetic bacterium Rhodobacter capsulatus SP108 with an indigenous class A beta-lactamase.</title>
        <authorList>
            <person name="Robertson S."/>
            <person name="Meyer T.E."/>
            <person name="Kyndt J.A."/>
        </authorList>
    </citation>
    <scope>NUCLEOTIDE SEQUENCE [LARGE SCALE GENOMIC DNA]</scope>
    <source>
        <strain evidence="3 4">SP108</strain>
    </source>
</reference>
<sequence>MSESRDFADILKASEPFVRRQIEKTGELVTADLIDSVLRKVEMIDPELFENVDREAVIDEMIRRSSHGIGKNASLVAEDGHEPWLNADRKKGWRYWRRYSEYMEEKLPWKALDALDKSTDEVLGNLEDPLRPGNWDRRGLVVGHVQSGKTGNYTGLICKAADAGYKIIIVLAGLHNNLRAQTQIRLDEGFLGYATLVNVDHLPLVGVGELDKDKSQQPNCATNRSDKGDFDTATSRKLNVKPEERPWLFVVKKQKNVLERLVYWLENHAADAVDPDTGRRIVSALPALVIDDESDHGSVDTGEVPIGDDGQPDLEHSPTVLNGLIRRVLHTFSRKAYVGYTATPFANIFIHERSATAEHGPDLFPSAFIISLGAPTNYIGPGRVFGSASSVPEDLPLARRLDDDEHMEWMPPTHKNGWSPRIGGERVLPRALQEAIRSFVFACAVRKVRGQGHRHSSMLIHVSRFTSVQGEIVAQVEEFIRHMARRYDRNIDLTNLDALMRSDFETRFHPEMARVRDAFPDVPQGEDVTWSEVRAVLPFLLQDIEVRGINGSAKDALDYAENDKKGLKVIAIGGDKLARGLTLEGLCTSYFMRTTKMYDTLMQMGRWFGYRDKYLDVCRLYTSGEMIQWFGHIADAAEELREEFDNMAAINATPRDFGLRVLSHHTLTVTSKAKMRSAKPVHLTYSGSLMQTVSFPIDEKHERNFETGSRFVASMGESRPLQDQHFLPEGQNWNGALWRNVPAIPIVAFLRSYQTHSKSYRVVPPMLADFIERMSATGELSNWTVALVGSAKGTEGAIGGTKVGMLERAAIGAHTDRYSIKTLISPRDQTIDLTQEQYEAALALTRETWRGDAERNEAKGPPDEPGGPAIRHVLGFGHAALGLQPDRKRGLLLLYLLDPDKSSCPALKGRDPALAWSLSFPGSPSKLRIRDADYMANSVLWEAMVDDVV</sequence>
<keyword evidence="3" id="KW-0540">Nuclease</keyword>
<feature type="region of interest" description="Disordered" evidence="1">
    <location>
        <begin position="849"/>
        <end position="868"/>
    </location>
</feature>
<protein>
    <submittedName>
        <fullName evidence="3">Endonuclease</fullName>
    </submittedName>
</protein>
<dbReference type="GO" id="GO:0004519">
    <property type="term" value="F:endonuclease activity"/>
    <property type="evidence" value="ECO:0007669"/>
    <property type="project" value="UniProtKB-KW"/>
</dbReference>
<dbReference type="AlphaFoldDB" id="A0A4U1JLB0"/>
<feature type="region of interest" description="Disordered" evidence="1">
    <location>
        <begin position="210"/>
        <end position="233"/>
    </location>
</feature>
<dbReference type="Pfam" id="PF10593">
    <property type="entry name" value="Z1"/>
    <property type="match status" value="1"/>
</dbReference>
<dbReference type="OrthoDB" id="436461at2"/>
<accession>A0A4U1JLB0</accession>
<dbReference type="RefSeq" id="WP_136909414.1">
    <property type="nucleotide sequence ID" value="NZ_SWJZ01000112.1"/>
</dbReference>
<feature type="domain" description="Putative endonuclease Z1" evidence="2">
    <location>
        <begin position="432"/>
        <end position="665"/>
    </location>
</feature>
<dbReference type="InterPro" id="IPR018310">
    <property type="entry name" value="Put_endonuclease_Z1-dom"/>
</dbReference>